<protein>
    <recommendedName>
        <fullName evidence="4">DUF3021 domain-containing protein</fullName>
    </recommendedName>
</protein>
<dbReference type="PATRIC" id="fig|1121865.3.peg.2269"/>
<feature type="transmembrane region" description="Helical" evidence="1">
    <location>
        <begin position="93"/>
        <end position="116"/>
    </location>
</feature>
<sequence length="137" mass="16180">MTKLNIIIKHFLIGMGFGSFFLLGVQLSFREMVEISRSEFVVVMLASGLIGLYSCLFRSERLNFLIAELFHFGLTLGTVLFIAYWFYQVTDWRQYLIVFIVFIIIYVLIWLVLLLFTNREVKKVNEKLSQNRENHLN</sequence>
<dbReference type="EMBL" id="ASWJ01000007">
    <property type="protein sequence ID" value="EOW83742.1"/>
    <property type="molecule type" value="Genomic_DNA"/>
</dbReference>
<keyword evidence="1" id="KW-0812">Transmembrane</keyword>
<dbReference type="eggNOG" id="ENOG50321HA">
    <property type="taxonomic scope" value="Bacteria"/>
</dbReference>
<keyword evidence="1" id="KW-0472">Membrane</keyword>
<name>S0KAY6_9ENTE</name>
<proteinExistence type="predicted"/>
<gene>
    <name evidence="2" type="ORF">I568_01544</name>
</gene>
<dbReference type="AlphaFoldDB" id="S0KAY6"/>
<dbReference type="STRING" id="1121865.OMW_02333"/>
<evidence type="ECO:0000313" key="3">
    <source>
        <dbReference type="Proteomes" id="UP000014113"/>
    </source>
</evidence>
<dbReference type="RefSeq" id="WP_016184414.1">
    <property type="nucleotide sequence ID" value="NZ_JXKI01000008.1"/>
</dbReference>
<dbReference type="Pfam" id="PF11457">
    <property type="entry name" value="DUF3021"/>
    <property type="match status" value="1"/>
</dbReference>
<accession>S0KAY6</accession>
<evidence type="ECO:0008006" key="4">
    <source>
        <dbReference type="Google" id="ProtNLM"/>
    </source>
</evidence>
<reference evidence="2 3" key="1">
    <citation type="submission" date="2013-03" db="EMBL/GenBank/DDBJ databases">
        <title>The Genome Sequence of Enterococcus columbae ATCC_51263 (PacBio/Illumina hybrid assembly).</title>
        <authorList>
            <consortium name="The Broad Institute Genomics Platform"/>
            <consortium name="The Broad Institute Genome Sequencing Center for Infectious Disease"/>
            <person name="Earl A."/>
            <person name="Russ C."/>
            <person name="Gilmore M."/>
            <person name="Surin D."/>
            <person name="Walker B."/>
            <person name="Young S."/>
            <person name="Zeng Q."/>
            <person name="Gargeya S."/>
            <person name="Fitzgerald M."/>
            <person name="Haas B."/>
            <person name="Abouelleil A."/>
            <person name="Allen A.W."/>
            <person name="Alvarado L."/>
            <person name="Arachchi H.M."/>
            <person name="Berlin A.M."/>
            <person name="Chapman S.B."/>
            <person name="Gainer-Dewar J."/>
            <person name="Goldberg J."/>
            <person name="Griggs A."/>
            <person name="Gujja S."/>
            <person name="Hansen M."/>
            <person name="Howarth C."/>
            <person name="Imamovic A."/>
            <person name="Ireland A."/>
            <person name="Larimer J."/>
            <person name="McCowan C."/>
            <person name="Murphy C."/>
            <person name="Pearson M."/>
            <person name="Poon T.W."/>
            <person name="Priest M."/>
            <person name="Roberts A."/>
            <person name="Saif S."/>
            <person name="Shea T."/>
            <person name="Sisk P."/>
            <person name="Sykes S."/>
            <person name="Wortman J."/>
            <person name="Nusbaum C."/>
            <person name="Birren B."/>
        </authorList>
    </citation>
    <scope>NUCLEOTIDE SEQUENCE [LARGE SCALE GENOMIC DNA]</scope>
    <source>
        <strain evidence="2 3">ATCC 51263</strain>
    </source>
</reference>
<evidence type="ECO:0000313" key="2">
    <source>
        <dbReference type="EMBL" id="EOW83742.1"/>
    </source>
</evidence>
<comment type="caution">
    <text evidence="2">The sequence shown here is derived from an EMBL/GenBank/DDBJ whole genome shotgun (WGS) entry which is preliminary data.</text>
</comment>
<keyword evidence="3" id="KW-1185">Reference proteome</keyword>
<evidence type="ECO:0000256" key="1">
    <source>
        <dbReference type="SAM" id="Phobius"/>
    </source>
</evidence>
<dbReference type="Proteomes" id="UP000014113">
    <property type="component" value="Unassembled WGS sequence"/>
</dbReference>
<feature type="transmembrane region" description="Helical" evidence="1">
    <location>
        <begin position="7"/>
        <end position="28"/>
    </location>
</feature>
<dbReference type="OrthoDB" id="2147405at2"/>
<keyword evidence="1" id="KW-1133">Transmembrane helix</keyword>
<organism evidence="2 3">
    <name type="scientific">Enterococcus columbae DSM 7374 = ATCC 51263</name>
    <dbReference type="NCBI Taxonomy" id="1121865"/>
    <lineage>
        <taxon>Bacteria</taxon>
        <taxon>Bacillati</taxon>
        <taxon>Bacillota</taxon>
        <taxon>Bacilli</taxon>
        <taxon>Lactobacillales</taxon>
        <taxon>Enterococcaceae</taxon>
        <taxon>Enterococcus</taxon>
    </lineage>
</organism>
<dbReference type="InterPro" id="IPR021560">
    <property type="entry name" value="DUF3021"/>
</dbReference>
<feature type="transmembrane region" description="Helical" evidence="1">
    <location>
        <begin position="40"/>
        <end position="57"/>
    </location>
</feature>
<feature type="transmembrane region" description="Helical" evidence="1">
    <location>
        <begin position="69"/>
        <end position="87"/>
    </location>
</feature>